<accession>A0A833P8W6</accession>
<dbReference type="EMBL" id="WNDP01000252">
    <property type="protein sequence ID" value="KAF1012876.1"/>
    <property type="molecule type" value="Genomic_DNA"/>
</dbReference>
<dbReference type="Pfam" id="PF21829">
    <property type="entry name" value="DUF6889"/>
    <property type="match status" value="1"/>
</dbReference>
<dbReference type="InterPro" id="IPR054182">
    <property type="entry name" value="DUF6889"/>
</dbReference>
<dbReference type="AlphaFoldDB" id="A0A833P8W6"/>
<dbReference type="Proteomes" id="UP000490535">
    <property type="component" value="Unassembled WGS sequence"/>
</dbReference>
<organism evidence="1 2">
    <name type="scientific">Acinetobacter bereziniae</name>
    <name type="common">Acinetobacter genomosp. 10</name>
    <dbReference type="NCBI Taxonomy" id="106648"/>
    <lineage>
        <taxon>Bacteria</taxon>
        <taxon>Pseudomonadati</taxon>
        <taxon>Pseudomonadota</taxon>
        <taxon>Gammaproteobacteria</taxon>
        <taxon>Moraxellales</taxon>
        <taxon>Moraxellaceae</taxon>
        <taxon>Acinetobacter</taxon>
    </lineage>
</organism>
<sequence length="49" mass="5478">MRPVIKGMCKFESLKNGKVDLADIALMNDALDVVADNEYLISQAHENEK</sequence>
<gene>
    <name evidence="1" type="ORF">GAK29_04804</name>
</gene>
<proteinExistence type="predicted"/>
<evidence type="ECO:0000313" key="2">
    <source>
        <dbReference type="Proteomes" id="UP000490535"/>
    </source>
</evidence>
<reference evidence="2" key="1">
    <citation type="journal article" date="2020" name="MBio">
        <title>Horizontal gene transfer to a defensive symbiont with a reduced genome amongst a multipartite beetle microbiome.</title>
        <authorList>
            <person name="Waterworth S.C."/>
            <person name="Florez L.V."/>
            <person name="Rees E.R."/>
            <person name="Hertweck C."/>
            <person name="Kaltenpoth M."/>
            <person name="Kwan J.C."/>
        </authorList>
    </citation>
    <scope>NUCLEOTIDE SEQUENCE [LARGE SCALE GENOMIC DNA]</scope>
</reference>
<evidence type="ECO:0000313" key="1">
    <source>
        <dbReference type="EMBL" id="KAF1012876.1"/>
    </source>
</evidence>
<protein>
    <submittedName>
        <fullName evidence="1">Uncharacterized protein</fullName>
    </submittedName>
</protein>
<comment type="caution">
    <text evidence="1">The sequence shown here is derived from an EMBL/GenBank/DDBJ whole genome shotgun (WGS) entry which is preliminary data.</text>
</comment>
<name>A0A833P8W6_ACIBZ</name>